<accession>A0A2D3W3P9</accession>
<dbReference type="NCBIfam" id="NF001943">
    <property type="entry name" value="PRK00724.1-2"/>
    <property type="match status" value="1"/>
</dbReference>
<protein>
    <recommendedName>
        <fullName evidence="3">Sulfur carrier protein FdhD</fullName>
    </recommendedName>
</protein>
<dbReference type="STRING" id="366522.GCA_001548055_01606"/>
<dbReference type="HAMAP" id="MF_00187">
    <property type="entry name" value="FdhD"/>
    <property type="match status" value="1"/>
</dbReference>
<dbReference type="PIRSF" id="PIRSF015626">
    <property type="entry name" value="FdhD"/>
    <property type="match status" value="1"/>
</dbReference>
<dbReference type="NCBIfam" id="TIGR00129">
    <property type="entry name" value="fdhD_narQ"/>
    <property type="match status" value="1"/>
</dbReference>
<dbReference type="Proteomes" id="UP000231638">
    <property type="component" value="Unassembled WGS sequence"/>
</dbReference>
<feature type="active site" description="Cysteine persulfide intermediate" evidence="3">
    <location>
        <position position="105"/>
    </location>
</feature>
<dbReference type="PANTHER" id="PTHR30592">
    <property type="entry name" value="FORMATE DEHYDROGENASE"/>
    <property type="match status" value="1"/>
</dbReference>
<dbReference type="Pfam" id="PF02634">
    <property type="entry name" value="FdhD-NarQ"/>
    <property type="match status" value="1"/>
</dbReference>
<keyword evidence="1 3" id="KW-0963">Cytoplasm</keyword>
<keyword evidence="4" id="KW-0808">Transferase</keyword>
<evidence type="ECO:0000313" key="4">
    <source>
        <dbReference type="EMBL" id="DAB35991.1"/>
    </source>
</evidence>
<dbReference type="AlphaFoldDB" id="A0A2D3W3P9"/>
<evidence type="ECO:0000256" key="1">
    <source>
        <dbReference type="ARBA" id="ARBA00022490"/>
    </source>
</evidence>
<comment type="caution">
    <text evidence="3">Lacks conserved residue(s) required for the propagation of feature annotation.</text>
</comment>
<dbReference type="EMBL" id="DLUG01000190">
    <property type="protein sequence ID" value="DAB35991.1"/>
    <property type="molecule type" value="Genomic_DNA"/>
</dbReference>
<sequence>MEPIFSTKITKIKGKEVFERDDTLVREIKLELFVNEKRVGALMATPVDQEALAIGYLMSENIIEKFSDVLSLKLLNDGMQVRIEAKVNEANIHKLNAEGVVISGCGKSMTANIDPEAIEAKVIKSDFCLSAQKLSYEMSRFYTECPLYEQTGCVHTAKLFTDEKTYFIGEDIAQHNTIDKVVGKAVMAGVDTRNAFLMVSGRLSSEMVAKAVMHQIPILASRTASTCLGLMIAEKFGLTLIGFVRGDTMNVYRHAHRIVMEEA</sequence>
<dbReference type="Gene3D" id="3.10.20.10">
    <property type="match status" value="1"/>
</dbReference>
<comment type="function">
    <text evidence="3">Required for formate dehydrogenase (FDH) activity. Acts as a sulfur carrier protein that transfers sulfur from IscS to the molybdenum cofactor prior to its insertion into FDH.</text>
</comment>
<comment type="subcellular location">
    <subcellularLocation>
        <location evidence="3">Cytoplasm</location>
    </subcellularLocation>
</comment>
<keyword evidence="2 3" id="KW-0501">Molybdenum cofactor biosynthesis</keyword>
<dbReference type="InterPro" id="IPR003786">
    <property type="entry name" value="FdhD"/>
</dbReference>
<dbReference type="SUPFAM" id="SSF53927">
    <property type="entry name" value="Cytidine deaminase-like"/>
    <property type="match status" value="1"/>
</dbReference>
<organism evidence="4 5">
    <name type="scientific">Sulfurospirillum cavolei</name>
    <dbReference type="NCBI Taxonomy" id="366522"/>
    <lineage>
        <taxon>Bacteria</taxon>
        <taxon>Pseudomonadati</taxon>
        <taxon>Campylobacterota</taxon>
        <taxon>Epsilonproteobacteria</taxon>
        <taxon>Campylobacterales</taxon>
        <taxon>Sulfurospirillaceae</taxon>
        <taxon>Sulfurospirillum</taxon>
    </lineage>
</organism>
<dbReference type="GO" id="GO:0005737">
    <property type="term" value="C:cytoplasm"/>
    <property type="evidence" value="ECO:0007669"/>
    <property type="project" value="UniProtKB-SubCell"/>
</dbReference>
<reference evidence="4 5" key="1">
    <citation type="journal article" date="2017" name="Front. Microbiol.">
        <title>Comparative Genomic Analysis of the Class Epsilonproteobacteria and Proposed Reclassification to Epsilonbacteraeota (phyl. nov.).</title>
        <authorList>
            <person name="Waite D.W."/>
            <person name="Vanwonterghem I."/>
            <person name="Rinke C."/>
            <person name="Parks D.H."/>
            <person name="Zhang Y."/>
            <person name="Takai K."/>
            <person name="Sievert S.M."/>
            <person name="Simon J."/>
            <person name="Campbell B.J."/>
            <person name="Hanson T.E."/>
            <person name="Woyke T."/>
            <person name="Klotz M.G."/>
            <person name="Hugenholtz P."/>
        </authorList>
    </citation>
    <scope>NUCLEOTIDE SEQUENCE [LARGE SCALE GENOMIC DNA]</scope>
    <source>
        <strain evidence="4">UBA11420</strain>
    </source>
</reference>
<evidence type="ECO:0000256" key="3">
    <source>
        <dbReference type="HAMAP-Rule" id="MF_00187"/>
    </source>
</evidence>
<dbReference type="Gene3D" id="3.40.140.10">
    <property type="entry name" value="Cytidine Deaminase, domain 2"/>
    <property type="match status" value="1"/>
</dbReference>
<dbReference type="InterPro" id="IPR016193">
    <property type="entry name" value="Cytidine_deaminase-like"/>
</dbReference>
<proteinExistence type="inferred from homology"/>
<dbReference type="GO" id="GO:0006777">
    <property type="term" value="P:Mo-molybdopterin cofactor biosynthetic process"/>
    <property type="evidence" value="ECO:0007669"/>
    <property type="project" value="UniProtKB-UniRule"/>
</dbReference>
<name>A0A2D3W3P9_9BACT</name>
<comment type="similarity">
    <text evidence="3">Belongs to the FdhD family.</text>
</comment>
<gene>
    <name evidence="3" type="primary">fdhD</name>
    <name evidence="4" type="ORF">CFH80_07245</name>
</gene>
<evidence type="ECO:0000313" key="5">
    <source>
        <dbReference type="Proteomes" id="UP000231638"/>
    </source>
</evidence>
<evidence type="ECO:0000256" key="2">
    <source>
        <dbReference type="ARBA" id="ARBA00023150"/>
    </source>
</evidence>
<dbReference type="GO" id="GO:0097163">
    <property type="term" value="F:sulfur carrier activity"/>
    <property type="evidence" value="ECO:0007669"/>
    <property type="project" value="UniProtKB-UniRule"/>
</dbReference>
<comment type="caution">
    <text evidence="4">The sequence shown here is derived from an EMBL/GenBank/DDBJ whole genome shotgun (WGS) entry which is preliminary data.</text>
</comment>
<dbReference type="PANTHER" id="PTHR30592:SF1">
    <property type="entry name" value="SULFUR CARRIER PROTEIN FDHD"/>
    <property type="match status" value="1"/>
</dbReference>
<dbReference type="GO" id="GO:0016783">
    <property type="term" value="F:sulfurtransferase activity"/>
    <property type="evidence" value="ECO:0007669"/>
    <property type="project" value="InterPro"/>
</dbReference>